<evidence type="ECO:0000256" key="1">
    <source>
        <dbReference type="SAM" id="Coils"/>
    </source>
</evidence>
<sequence>MSKLKDLLKRAEGMSESNFDLSKYTNGKDDETAALKLKERYEQLKKEIGEISKDLSKLEGARMTALFKLGGLGSNINPETAGNDRLNTEIENCSNEIEKIDRALEPLYKKKEPLAEELRAIEKATNELVNKNAEKLGISPLSYVSKYQLHLD</sequence>
<protein>
    <submittedName>
        <fullName evidence="2">Uncharacterized protein</fullName>
    </submittedName>
</protein>
<comment type="caution">
    <text evidence="2">The sequence shown here is derived from an EMBL/GenBank/DDBJ whole genome shotgun (WGS) entry which is preliminary data.</text>
</comment>
<name>A0A431EED4_CAMJU</name>
<organism evidence="2 3">
    <name type="scientific">Campylobacter jejuni</name>
    <dbReference type="NCBI Taxonomy" id="197"/>
    <lineage>
        <taxon>Bacteria</taxon>
        <taxon>Pseudomonadati</taxon>
        <taxon>Campylobacterota</taxon>
        <taxon>Epsilonproteobacteria</taxon>
        <taxon>Campylobacterales</taxon>
        <taxon>Campylobacteraceae</taxon>
        <taxon>Campylobacter</taxon>
    </lineage>
</organism>
<dbReference type="Proteomes" id="UP000288507">
    <property type="component" value="Unassembled WGS sequence"/>
</dbReference>
<dbReference type="AlphaFoldDB" id="A0A431EED4"/>
<reference evidence="2" key="1">
    <citation type="journal article" date="2019" name="Appl. Environ. Microbiol.">
        <title>Population genetics and characterization of Campylobacter jejuni isolates in western jackdaws and game birds in Finland.</title>
        <authorList>
            <person name="Kovanen S."/>
            <person name="Rossi M."/>
            <person name="Pohja-Mykra M."/>
            <person name="Nieminen T."/>
            <person name="Raunio-Saarnisto M."/>
            <person name="Sauvala M."/>
            <person name="Fredriksson-Ahomaa M."/>
            <person name="Hanninen M.L."/>
            <person name="Kivisto R."/>
        </authorList>
    </citation>
    <scope>NUCLEOTIDE SEQUENCE [LARGE SCALE GENOMIC DNA]</scope>
    <source>
        <strain evidence="2">CB313</strain>
    </source>
</reference>
<proteinExistence type="predicted"/>
<dbReference type="RefSeq" id="WP_126232140.1">
    <property type="nucleotide sequence ID" value="NZ_PRBV01000005.1"/>
</dbReference>
<feature type="coiled-coil region" evidence="1">
    <location>
        <begin position="34"/>
        <end position="134"/>
    </location>
</feature>
<evidence type="ECO:0000313" key="3">
    <source>
        <dbReference type="Proteomes" id="UP000288507"/>
    </source>
</evidence>
<evidence type="ECO:0000313" key="2">
    <source>
        <dbReference type="EMBL" id="RTJ79581.1"/>
    </source>
</evidence>
<accession>A0A431EED4</accession>
<keyword evidence="1" id="KW-0175">Coiled coil</keyword>
<dbReference type="EMBL" id="PRBV01000005">
    <property type="protein sequence ID" value="RTJ79581.1"/>
    <property type="molecule type" value="Genomic_DNA"/>
</dbReference>
<gene>
    <name evidence="2" type="ORF">C3H57_04220</name>
</gene>